<dbReference type="PANTHER" id="PTHR23514">
    <property type="entry name" value="BYPASS OF STOP CODON PROTEIN 6"/>
    <property type="match status" value="1"/>
</dbReference>
<evidence type="ECO:0000256" key="3">
    <source>
        <dbReference type="ARBA" id="ARBA00022989"/>
    </source>
</evidence>
<sequence length="417" mass="41049">MRDKERRSVAAVFGAHGAGSGTFASRLPWLSDHLHLSAGKLGIALLMTSIGAICAMPFAGRLVARLGTKIVARVLICAFALVVLAASWMPSLPALAAATTVLGAVGGTSDMAMNAQGILVEKRMGRSIMSGLHGSWSTGVLVAALAGSLAAHQHVSARVHFAIAAAVIAAVAVAATHAFRTTAADVGLAEEKSEDVPLFVVPRGVILLIGLVGFCGIYAEVAAQDWSSVYMHRTLHGDEAEAAFTTGMFAFTMAAGRLSGDAVVGRLGAAATVRACGVVGALGGLLVVVARSPLPAVVGFMLIGVGVSVVVPLAFAAAGHAGPNPTLGVAGVATIAYGAGMAAPGMIGGIANLTSLRVAFTAVTVLAGLVALGGGLLGRNAPAAVHGGGGEAAGASAHADAVGLAAAAEAEALANEG</sequence>
<dbReference type="InterPro" id="IPR011701">
    <property type="entry name" value="MFS"/>
</dbReference>
<dbReference type="InterPro" id="IPR036259">
    <property type="entry name" value="MFS_trans_sf"/>
</dbReference>
<feature type="transmembrane region" description="Helical" evidence="5">
    <location>
        <begin position="159"/>
        <end position="179"/>
    </location>
</feature>
<keyword evidence="4 5" id="KW-0472">Membrane</keyword>
<evidence type="ECO:0000256" key="5">
    <source>
        <dbReference type="SAM" id="Phobius"/>
    </source>
</evidence>
<feature type="transmembrane region" description="Helical" evidence="5">
    <location>
        <begin position="134"/>
        <end position="153"/>
    </location>
</feature>
<evidence type="ECO:0000256" key="1">
    <source>
        <dbReference type="ARBA" id="ARBA00004141"/>
    </source>
</evidence>
<dbReference type="Proteomes" id="UP001499854">
    <property type="component" value="Unassembled WGS sequence"/>
</dbReference>
<dbReference type="EMBL" id="BAAAQM010000046">
    <property type="protein sequence ID" value="GAA1991747.1"/>
    <property type="molecule type" value="Genomic_DNA"/>
</dbReference>
<organism evidence="6 7">
    <name type="scientific">Catenulispora subtropica</name>
    <dbReference type="NCBI Taxonomy" id="450798"/>
    <lineage>
        <taxon>Bacteria</taxon>
        <taxon>Bacillati</taxon>
        <taxon>Actinomycetota</taxon>
        <taxon>Actinomycetes</taxon>
        <taxon>Catenulisporales</taxon>
        <taxon>Catenulisporaceae</taxon>
        <taxon>Catenulispora</taxon>
    </lineage>
</organism>
<dbReference type="InterPro" id="IPR051788">
    <property type="entry name" value="MFS_Transporter"/>
</dbReference>
<reference evidence="6 7" key="1">
    <citation type="journal article" date="2019" name="Int. J. Syst. Evol. Microbiol.">
        <title>The Global Catalogue of Microorganisms (GCM) 10K type strain sequencing project: providing services to taxonomists for standard genome sequencing and annotation.</title>
        <authorList>
            <consortium name="The Broad Institute Genomics Platform"/>
            <consortium name="The Broad Institute Genome Sequencing Center for Infectious Disease"/>
            <person name="Wu L."/>
            <person name="Ma J."/>
        </authorList>
    </citation>
    <scope>NUCLEOTIDE SEQUENCE [LARGE SCALE GENOMIC DNA]</scope>
    <source>
        <strain evidence="6 7">JCM 16013</strain>
    </source>
</reference>
<feature type="transmembrane region" description="Helical" evidence="5">
    <location>
        <begin position="271"/>
        <end position="290"/>
    </location>
</feature>
<feature type="transmembrane region" description="Helical" evidence="5">
    <location>
        <begin position="356"/>
        <end position="377"/>
    </location>
</feature>
<dbReference type="SUPFAM" id="SSF103473">
    <property type="entry name" value="MFS general substrate transporter"/>
    <property type="match status" value="1"/>
</dbReference>
<feature type="transmembrane region" description="Helical" evidence="5">
    <location>
        <begin position="242"/>
        <end position="259"/>
    </location>
</feature>
<proteinExistence type="predicted"/>
<comment type="subcellular location">
    <subcellularLocation>
        <location evidence="1">Membrane</location>
        <topology evidence="1">Multi-pass membrane protein</topology>
    </subcellularLocation>
</comment>
<feature type="transmembrane region" description="Helical" evidence="5">
    <location>
        <begin position="200"/>
        <end position="222"/>
    </location>
</feature>
<evidence type="ECO:0000313" key="7">
    <source>
        <dbReference type="Proteomes" id="UP001499854"/>
    </source>
</evidence>
<dbReference type="RefSeq" id="WP_344660897.1">
    <property type="nucleotide sequence ID" value="NZ_BAAAQM010000046.1"/>
</dbReference>
<protein>
    <submittedName>
        <fullName evidence="6">MFS transporter</fullName>
    </submittedName>
</protein>
<evidence type="ECO:0000256" key="2">
    <source>
        <dbReference type="ARBA" id="ARBA00022692"/>
    </source>
</evidence>
<accession>A0ABN2SSF0</accession>
<evidence type="ECO:0000256" key="4">
    <source>
        <dbReference type="ARBA" id="ARBA00023136"/>
    </source>
</evidence>
<keyword evidence="7" id="KW-1185">Reference proteome</keyword>
<feature type="transmembrane region" description="Helical" evidence="5">
    <location>
        <begin position="296"/>
        <end position="315"/>
    </location>
</feature>
<evidence type="ECO:0000313" key="6">
    <source>
        <dbReference type="EMBL" id="GAA1991747.1"/>
    </source>
</evidence>
<keyword evidence="3 5" id="KW-1133">Transmembrane helix</keyword>
<comment type="caution">
    <text evidence="6">The sequence shown here is derived from an EMBL/GenBank/DDBJ whole genome shotgun (WGS) entry which is preliminary data.</text>
</comment>
<dbReference type="CDD" id="cd17393">
    <property type="entry name" value="MFS_MosC_like"/>
    <property type="match status" value="1"/>
</dbReference>
<dbReference type="Gene3D" id="1.20.1250.20">
    <property type="entry name" value="MFS general substrate transporter like domains"/>
    <property type="match status" value="2"/>
</dbReference>
<name>A0ABN2SSF0_9ACTN</name>
<dbReference type="Pfam" id="PF07690">
    <property type="entry name" value="MFS_1"/>
    <property type="match status" value="1"/>
</dbReference>
<dbReference type="PANTHER" id="PTHR23514:SF13">
    <property type="entry name" value="INNER MEMBRANE PROTEIN YBJJ"/>
    <property type="match status" value="1"/>
</dbReference>
<gene>
    <name evidence="6" type="ORF">GCM10009838_64140</name>
</gene>
<feature type="transmembrane region" description="Helical" evidence="5">
    <location>
        <begin position="34"/>
        <end position="58"/>
    </location>
</feature>
<feature type="transmembrane region" description="Helical" evidence="5">
    <location>
        <begin position="327"/>
        <end position="350"/>
    </location>
</feature>
<feature type="transmembrane region" description="Helical" evidence="5">
    <location>
        <begin position="70"/>
        <end position="88"/>
    </location>
</feature>
<keyword evidence="2 5" id="KW-0812">Transmembrane</keyword>